<dbReference type="EMBL" id="HACG01009700">
    <property type="protein sequence ID" value="CEK56565.1"/>
    <property type="molecule type" value="Transcribed_RNA"/>
</dbReference>
<evidence type="ECO:0000313" key="1">
    <source>
        <dbReference type="EMBL" id="CEK56565.1"/>
    </source>
</evidence>
<dbReference type="AlphaFoldDB" id="A0A0B6YM61"/>
<name>A0A0B6YM61_9EUPU</name>
<feature type="non-terminal residue" evidence="1">
    <location>
        <position position="81"/>
    </location>
</feature>
<protein>
    <submittedName>
        <fullName evidence="1">Uncharacterized protein</fullName>
    </submittedName>
</protein>
<feature type="non-terminal residue" evidence="1">
    <location>
        <position position="1"/>
    </location>
</feature>
<organism evidence="1">
    <name type="scientific">Arion vulgaris</name>
    <dbReference type="NCBI Taxonomy" id="1028688"/>
    <lineage>
        <taxon>Eukaryota</taxon>
        <taxon>Metazoa</taxon>
        <taxon>Spiralia</taxon>
        <taxon>Lophotrochozoa</taxon>
        <taxon>Mollusca</taxon>
        <taxon>Gastropoda</taxon>
        <taxon>Heterobranchia</taxon>
        <taxon>Euthyneura</taxon>
        <taxon>Panpulmonata</taxon>
        <taxon>Eupulmonata</taxon>
        <taxon>Stylommatophora</taxon>
        <taxon>Helicina</taxon>
        <taxon>Arionoidea</taxon>
        <taxon>Arionidae</taxon>
        <taxon>Arion</taxon>
    </lineage>
</organism>
<gene>
    <name evidence="1" type="primary">ORF27952</name>
</gene>
<proteinExistence type="predicted"/>
<accession>A0A0B6YM61</accession>
<sequence>SKKECVILNSSSDQHCLKSENYFGGQSQENEKQDISKCQIEHSTLRSVENLSSQYSPDRSDILPSQINLSTMKLLNTSKSV</sequence>
<reference evidence="1" key="1">
    <citation type="submission" date="2014-12" db="EMBL/GenBank/DDBJ databases">
        <title>Insight into the proteome of Arion vulgaris.</title>
        <authorList>
            <person name="Aradska J."/>
            <person name="Bulat T."/>
            <person name="Smidak R."/>
            <person name="Sarate P."/>
            <person name="Gangsoo J."/>
            <person name="Sialana F."/>
            <person name="Bilban M."/>
            <person name="Lubec G."/>
        </authorList>
    </citation>
    <scope>NUCLEOTIDE SEQUENCE</scope>
    <source>
        <tissue evidence="1">Skin</tissue>
    </source>
</reference>